<dbReference type="Proteomes" id="UP000256964">
    <property type="component" value="Unassembled WGS sequence"/>
</dbReference>
<reference evidence="1 2" key="1">
    <citation type="journal article" date="2018" name="Biotechnol. Biofuels">
        <title>Integrative visual omics of the white-rot fungus Polyporus brumalis exposes the biotechnological potential of its oxidative enzymes for delignifying raw plant biomass.</title>
        <authorList>
            <person name="Miyauchi S."/>
            <person name="Rancon A."/>
            <person name="Drula E."/>
            <person name="Hage H."/>
            <person name="Chaduli D."/>
            <person name="Favel A."/>
            <person name="Grisel S."/>
            <person name="Henrissat B."/>
            <person name="Herpoel-Gimbert I."/>
            <person name="Ruiz-Duenas F.J."/>
            <person name="Chevret D."/>
            <person name="Hainaut M."/>
            <person name="Lin J."/>
            <person name="Wang M."/>
            <person name="Pangilinan J."/>
            <person name="Lipzen A."/>
            <person name="Lesage-Meessen L."/>
            <person name="Navarro D."/>
            <person name="Riley R."/>
            <person name="Grigoriev I.V."/>
            <person name="Zhou S."/>
            <person name="Raouche S."/>
            <person name="Rosso M.N."/>
        </authorList>
    </citation>
    <scope>NUCLEOTIDE SEQUENCE [LARGE SCALE GENOMIC DNA]</scope>
    <source>
        <strain evidence="1 2">BRFM 1820</strain>
    </source>
</reference>
<accession>A0A371CIS6</accession>
<dbReference type="AlphaFoldDB" id="A0A371CIS6"/>
<keyword evidence="2" id="KW-1185">Reference proteome</keyword>
<feature type="non-terminal residue" evidence="1">
    <location>
        <position position="1"/>
    </location>
</feature>
<evidence type="ECO:0000313" key="2">
    <source>
        <dbReference type="Proteomes" id="UP000256964"/>
    </source>
</evidence>
<gene>
    <name evidence="1" type="ORF">OH76DRAFT_1307037</name>
</gene>
<name>A0A371CIS6_9APHY</name>
<organism evidence="1 2">
    <name type="scientific">Lentinus brumalis</name>
    <dbReference type="NCBI Taxonomy" id="2498619"/>
    <lineage>
        <taxon>Eukaryota</taxon>
        <taxon>Fungi</taxon>
        <taxon>Dikarya</taxon>
        <taxon>Basidiomycota</taxon>
        <taxon>Agaricomycotina</taxon>
        <taxon>Agaricomycetes</taxon>
        <taxon>Polyporales</taxon>
        <taxon>Polyporaceae</taxon>
        <taxon>Lentinus</taxon>
    </lineage>
</organism>
<protein>
    <recommendedName>
        <fullName evidence="3">DUF659 domain-containing protein</fullName>
    </recommendedName>
</protein>
<evidence type="ECO:0008006" key="3">
    <source>
        <dbReference type="Google" id="ProtNLM"/>
    </source>
</evidence>
<dbReference type="EMBL" id="KZ857579">
    <property type="protein sequence ID" value="RDX40181.1"/>
    <property type="molecule type" value="Genomic_DNA"/>
</dbReference>
<feature type="non-terminal residue" evidence="1">
    <location>
        <position position="53"/>
    </location>
</feature>
<sequence>QIMNVTCDNASNNDTMIAEMGVLLPFFEGQYHRVRCFAHVVNLVAKSLLRQFD</sequence>
<evidence type="ECO:0000313" key="1">
    <source>
        <dbReference type="EMBL" id="RDX40181.1"/>
    </source>
</evidence>
<dbReference type="OrthoDB" id="2745866at2759"/>
<proteinExistence type="predicted"/>